<dbReference type="EMBL" id="HACA01005197">
    <property type="protein sequence ID" value="CDW22558.1"/>
    <property type="molecule type" value="Transcribed_RNA"/>
</dbReference>
<accession>A0A0K2T972</accession>
<reference evidence="1" key="1">
    <citation type="submission" date="2014-05" db="EMBL/GenBank/DDBJ databases">
        <authorList>
            <person name="Chronopoulou M."/>
        </authorList>
    </citation>
    <scope>NUCLEOTIDE SEQUENCE</scope>
    <source>
        <tissue evidence="1">Whole organism</tissue>
    </source>
</reference>
<proteinExistence type="predicted"/>
<dbReference type="AlphaFoldDB" id="A0A0K2T972"/>
<feature type="non-terminal residue" evidence="1">
    <location>
        <position position="1"/>
    </location>
</feature>
<protein>
    <submittedName>
        <fullName evidence="1">Uncharacterized protein</fullName>
    </submittedName>
</protein>
<evidence type="ECO:0000313" key="1">
    <source>
        <dbReference type="EMBL" id="CDW22558.1"/>
    </source>
</evidence>
<name>A0A0K2T972_LEPSM</name>
<sequence length="66" mass="7469">SGPRRRDICCPLTSIISEHTDSKGFDAEDCCSDSRGTMLFLLWTDVFPVIDTILRMIDLVWETGMT</sequence>
<organism evidence="1">
    <name type="scientific">Lepeophtheirus salmonis</name>
    <name type="common">Salmon louse</name>
    <name type="synonym">Caligus salmonis</name>
    <dbReference type="NCBI Taxonomy" id="72036"/>
    <lineage>
        <taxon>Eukaryota</taxon>
        <taxon>Metazoa</taxon>
        <taxon>Ecdysozoa</taxon>
        <taxon>Arthropoda</taxon>
        <taxon>Crustacea</taxon>
        <taxon>Multicrustacea</taxon>
        <taxon>Hexanauplia</taxon>
        <taxon>Copepoda</taxon>
        <taxon>Siphonostomatoida</taxon>
        <taxon>Caligidae</taxon>
        <taxon>Lepeophtheirus</taxon>
    </lineage>
</organism>